<protein>
    <submittedName>
        <fullName evidence="2">Uncharacterized protein</fullName>
    </submittedName>
</protein>
<feature type="compositionally biased region" description="Gly residues" evidence="1">
    <location>
        <begin position="77"/>
        <end position="87"/>
    </location>
</feature>
<dbReference type="AlphaFoldDB" id="A0ABD5WE12"/>
<dbReference type="RefSeq" id="WP_284033413.1">
    <property type="nucleotide sequence ID" value="NZ_CP126155.1"/>
</dbReference>
<feature type="compositionally biased region" description="Acidic residues" evidence="1">
    <location>
        <begin position="88"/>
        <end position="103"/>
    </location>
</feature>
<name>A0ABD5WE12_9EURY</name>
<organism evidence="2 3">
    <name type="scientific">Halobaculum lipolyticum</name>
    <dbReference type="NCBI Taxonomy" id="3032001"/>
    <lineage>
        <taxon>Archaea</taxon>
        <taxon>Methanobacteriati</taxon>
        <taxon>Methanobacteriota</taxon>
        <taxon>Stenosarchaea group</taxon>
        <taxon>Halobacteria</taxon>
        <taxon>Halobacteriales</taxon>
        <taxon>Haloferacaceae</taxon>
        <taxon>Halobaculum</taxon>
    </lineage>
</organism>
<dbReference type="EMBL" id="JBHTAH010000002">
    <property type="protein sequence ID" value="MFC7068768.1"/>
    <property type="molecule type" value="Genomic_DNA"/>
</dbReference>
<evidence type="ECO:0000313" key="2">
    <source>
        <dbReference type="EMBL" id="MFC7068768.1"/>
    </source>
</evidence>
<proteinExistence type="predicted"/>
<evidence type="ECO:0000313" key="3">
    <source>
        <dbReference type="Proteomes" id="UP001596461"/>
    </source>
</evidence>
<evidence type="ECO:0000256" key="1">
    <source>
        <dbReference type="SAM" id="MobiDB-lite"/>
    </source>
</evidence>
<accession>A0ABD5WE12</accession>
<reference evidence="2 3" key="1">
    <citation type="journal article" date="2019" name="Int. J. Syst. Evol. Microbiol.">
        <title>The Global Catalogue of Microorganisms (GCM) 10K type strain sequencing project: providing services to taxonomists for standard genome sequencing and annotation.</title>
        <authorList>
            <consortium name="The Broad Institute Genomics Platform"/>
            <consortium name="The Broad Institute Genome Sequencing Center for Infectious Disease"/>
            <person name="Wu L."/>
            <person name="Ma J."/>
        </authorList>
    </citation>
    <scope>NUCLEOTIDE SEQUENCE [LARGE SCALE GENOMIC DNA]</scope>
    <source>
        <strain evidence="2 3">DT31</strain>
    </source>
</reference>
<dbReference type="GeneID" id="81127035"/>
<dbReference type="Proteomes" id="UP001596461">
    <property type="component" value="Unassembled WGS sequence"/>
</dbReference>
<sequence length="135" mass="14005">MSDTDHDGKRVVTTDGHRLGWATRGTDDALYVTPDPGLLRGCDSWIAPSWRERDRFRVDDRAVVGVGEATVVLDAGAGDGTAGVVGGEEGDAGDSDAGETDAGTDEHGRLDGSRGDRAGESRAGDGEPSDPGRPR</sequence>
<keyword evidence="3" id="KW-1185">Reference proteome</keyword>
<comment type="caution">
    <text evidence="2">The sequence shown here is derived from an EMBL/GenBank/DDBJ whole genome shotgun (WGS) entry which is preliminary data.</text>
</comment>
<feature type="region of interest" description="Disordered" evidence="1">
    <location>
        <begin position="76"/>
        <end position="135"/>
    </location>
</feature>
<gene>
    <name evidence="2" type="ORF">ACFQL9_03865</name>
</gene>
<feature type="compositionally biased region" description="Basic and acidic residues" evidence="1">
    <location>
        <begin position="104"/>
        <end position="135"/>
    </location>
</feature>